<feature type="chain" id="PRO_5007164384" evidence="1">
    <location>
        <begin position="24"/>
        <end position="278"/>
    </location>
</feature>
<accession>A0A120DFW2</accession>
<reference evidence="2 3" key="1">
    <citation type="submission" date="2015-11" db="EMBL/GenBank/DDBJ databases">
        <title>Draft WGS of Vibrio toranzoniae.</title>
        <authorList>
            <person name="Lasa A."/>
            <person name="Romalde J.L."/>
        </authorList>
    </citation>
    <scope>NUCLEOTIDE SEQUENCE [LARGE SCALE GENOMIC DNA]</scope>
    <source>
        <strain evidence="2 3">Vb 10.8</strain>
    </source>
</reference>
<dbReference type="GeneID" id="300180974"/>
<dbReference type="Pfam" id="PF19795">
    <property type="entry name" value="DUF6279"/>
    <property type="match status" value="1"/>
</dbReference>
<dbReference type="EMBL" id="LMXU01000032">
    <property type="protein sequence ID" value="KWT99885.1"/>
    <property type="molecule type" value="Genomic_DNA"/>
</dbReference>
<dbReference type="OrthoDB" id="5767052at2"/>
<gene>
    <name evidence="2" type="ORF">APQ14_16125</name>
</gene>
<organism evidence="2 3">
    <name type="scientific">Vibrio toranzoniae</name>
    <dbReference type="NCBI Taxonomy" id="1194427"/>
    <lineage>
        <taxon>Bacteria</taxon>
        <taxon>Pseudomonadati</taxon>
        <taxon>Pseudomonadota</taxon>
        <taxon>Gammaproteobacteria</taxon>
        <taxon>Vibrionales</taxon>
        <taxon>Vibrionaceae</taxon>
        <taxon>Vibrio</taxon>
    </lineage>
</organism>
<proteinExistence type="predicted"/>
<keyword evidence="3" id="KW-1185">Reference proteome</keyword>
<dbReference type="InterPro" id="IPR016875">
    <property type="entry name" value="UCP028200"/>
</dbReference>
<evidence type="ECO:0000313" key="2">
    <source>
        <dbReference type="EMBL" id="KWT99885.1"/>
    </source>
</evidence>
<sequence length="278" mass="33229">MRKCRWLVVFVCFLFSGCGTKFAYNNISWFAVSYIEDFVSLSNSQESELEERLDLLQQWHKETQLPLYISQLEVIQSIARSDINSVFIVDQSEQIKHHIRSIVNKLAPDVYGLSMQFTPKQDNEFLKNFREKQQDYYEERLSLNDEDSRERYRSRIEERLERWLGSVSKEQQQIISTWSQEWINTNDSWRQYQNNTYQDLSTLMQKKTDLHITQPIIMNLLLNNEAYYPDELESKLNKNMQTSARFLVEIATVSSDKQWSYFMNELESLKSTLMTLQE</sequence>
<dbReference type="RefSeq" id="WP_060469372.1">
    <property type="nucleotide sequence ID" value="NZ_AP025515.1"/>
</dbReference>
<keyword evidence="1" id="KW-0732">Signal</keyword>
<evidence type="ECO:0000313" key="3">
    <source>
        <dbReference type="Proteomes" id="UP000057389"/>
    </source>
</evidence>
<dbReference type="PIRSF" id="PIRSF028200">
    <property type="entry name" value="UCP028200"/>
    <property type="match status" value="1"/>
</dbReference>
<feature type="signal peptide" evidence="1">
    <location>
        <begin position="1"/>
        <end position="23"/>
    </location>
</feature>
<protein>
    <submittedName>
        <fullName evidence="2">DNA polymerase III subunit alpha</fullName>
    </submittedName>
</protein>
<dbReference type="AlphaFoldDB" id="A0A120DFW2"/>
<evidence type="ECO:0000256" key="1">
    <source>
        <dbReference type="SAM" id="SignalP"/>
    </source>
</evidence>
<dbReference type="Proteomes" id="UP000057389">
    <property type="component" value="Unassembled WGS sequence"/>
</dbReference>
<name>A0A120DFW2_9VIBR</name>
<comment type="caution">
    <text evidence="2">The sequence shown here is derived from an EMBL/GenBank/DDBJ whole genome shotgun (WGS) entry which is preliminary data.</text>
</comment>
<dbReference type="PROSITE" id="PS51257">
    <property type="entry name" value="PROKAR_LIPOPROTEIN"/>
    <property type="match status" value="1"/>
</dbReference>